<dbReference type="PRINTS" id="PR00080">
    <property type="entry name" value="SDRFAMILY"/>
</dbReference>
<evidence type="ECO:0000313" key="4">
    <source>
        <dbReference type="Proteomes" id="UP001194746"/>
    </source>
</evidence>
<gene>
    <name evidence="3" type="primary">DHRS4</name>
    <name evidence="3" type="ORF">FE257_000218</name>
</gene>
<reference evidence="3" key="2">
    <citation type="submission" date="2020-02" db="EMBL/GenBank/DDBJ databases">
        <authorList>
            <person name="Gilchrist C.L.M."/>
            <person name="Chooi Y.-H."/>
        </authorList>
    </citation>
    <scope>NUCLEOTIDE SEQUENCE</scope>
    <source>
        <strain evidence="3">MST-FP2251</strain>
    </source>
</reference>
<comment type="caution">
    <text evidence="3">The sequence shown here is derived from an EMBL/GenBank/DDBJ whole genome shotgun (WGS) entry which is preliminary data.</text>
</comment>
<dbReference type="EMBL" id="VCAU01000001">
    <property type="protein sequence ID" value="KAF9895314.1"/>
    <property type="molecule type" value="Genomic_DNA"/>
</dbReference>
<protein>
    <submittedName>
        <fullName evidence="3">Dehydrogenase reductase SDR member 4</fullName>
    </submittedName>
</protein>
<evidence type="ECO:0000256" key="2">
    <source>
        <dbReference type="ARBA" id="ARBA00023002"/>
    </source>
</evidence>
<dbReference type="NCBIfam" id="NF005559">
    <property type="entry name" value="PRK07231.1"/>
    <property type="match status" value="1"/>
</dbReference>
<proteinExistence type="predicted"/>
<dbReference type="Pfam" id="PF13561">
    <property type="entry name" value="adh_short_C2"/>
    <property type="match status" value="1"/>
</dbReference>
<keyword evidence="1" id="KW-0521">NADP</keyword>
<name>A0AAD4CZ31_ASPNN</name>
<dbReference type="PANTHER" id="PTHR43639:SF5">
    <property type="entry name" value="OXIDOREDUCTASE, SHORT-CHAIN DEHYDROGENASE_REDUCTASE FAMILY (AFU_ORTHOLOGUE AFUA_6G09140)"/>
    <property type="match status" value="1"/>
</dbReference>
<dbReference type="AlphaFoldDB" id="A0AAD4CZ31"/>
<evidence type="ECO:0000313" key="3">
    <source>
        <dbReference type="EMBL" id="KAF9895314.1"/>
    </source>
</evidence>
<dbReference type="PANTHER" id="PTHR43639">
    <property type="entry name" value="OXIDOREDUCTASE, SHORT-CHAIN DEHYDROGENASE/REDUCTASE FAMILY (AFU_ORTHOLOGUE AFUA_5G02870)"/>
    <property type="match status" value="1"/>
</dbReference>
<evidence type="ECO:0000256" key="1">
    <source>
        <dbReference type="ARBA" id="ARBA00022857"/>
    </source>
</evidence>
<keyword evidence="2" id="KW-0560">Oxidoreductase</keyword>
<organism evidence="3 4">
    <name type="scientific">Aspergillus nanangensis</name>
    <dbReference type="NCBI Taxonomy" id="2582783"/>
    <lineage>
        <taxon>Eukaryota</taxon>
        <taxon>Fungi</taxon>
        <taxon>Dikarya</taxon>
        <taxon>Ascomycota</taxon>
        <taxon>Pezizomycotina</taxon>
        <taxon>Eurotiomycetes</taxon>
        <taxon>Eurotiomycetidae</taxon>
        <taxon>Eurotiales</taxon>
        <taxon>Aspergillaceae</taxon>
        <taxon>Aspergillus</taxon>
        <taxon>Aspergillus subgen. Circumdati</taxon>
    </lineage>
</organism>
<reference evidence="3" key="1">
    <citation type="journal article" date="2019" name="Beilstein J. Org. Chem.">
        <title>Nanangenines: drimane sesquiterpenoids as the dominant metabolite cohort of a novel Australian fungus, Aspergillus nanangensis.</title>
        <authorList>
            <person name="Lacey H.J."/>
            <person name="Gilchrist C.L.M."/>
            <person name="Crombie A."/>
            <person name="Kalaitzis J.A."/>
            <person name="Vuong D."/>
            <person name="Rutledge P.J."/>
            <person name="Turner P."/>
            <person name="Pitt J.I."/>
            <person name="Lacey E."/>
            <person name="Chooi Y.H."/>
            <person name="Piggott A.M."/>
        </authorList>
    </citation>
    <scope>NUCLEOTIDE SEQUENCE</scope>
    <source>
        <strain evidence="3">MST-FP2251</strain>
    </source>
</reference>
<dbReference type="InterPro" id="IPR002347">
    <property type="entry name" value="SDR_fam"/>
</dbReference>
<dbReference type="FunFam" id="3.40.50.720:FF:000084">
    <property type="entry name" value="Short-chain dehydrogenase reductase"/>
    <property type="match status" value="1"/>
</dbReference>
<dbReference type="InterPro" id="IPR036291">
    <property type="entry name" value="NAD(P)-bd_dom_sf"/>
</dbReference>
<dbReference type="GO" id="GO:0016491">
    <property type="term" value="F:oxidoreductase activity"/>
    <property type="evidence" value="ECO:0007669"/>
    <property type="project" value="UniProtKB-KW"/>
</dbReference>
<dbReference type="SUPFAM" id="SSF51735">
    <property type="entry name" value="NAD(P)-binding Rossmann-fold domains"/>
    <property type="match status" value="1"/>
</dbReference>
<dbReference type="Proteomes" id="UP001194746">
    <property type="component" value="Unassembled WGS sequence"/>
</dbReference>
<dbReference type="PRINTS" id="PR00081">
    <property type="entry name" value="GDHRDH"/>
</dbReference>
<sequence>MTVSGKLAGKVAIVTGGGSGFGAGIVKKFVLEGAQVVVADIQQDAVSKTADQYPSTQVVALQADVSSEADWKRVLDLTLKKFGGLDIVVNNAGVVNNACPSIDTDEASLDRLLRVNVKSLYHSTKTTIPYFLENKRPAVFVNVSSISAARPRPGLVWYAASKAALTTASRALAVEWAPHGIRFNIIQPALGETAMAASLNAGPDSPDGRAKALETIPLGRLSTPEDIGNTAAWLASDEATMLTGATIDVDGGRGI</sequence>
<accession>A0AAD4CZ31</accession>
<keyword evidence="4" id="KW-1185">Reference proteome</keyword>
<dbReference type="Gene3D" id="3.40.50.720">
    <property type="entry name" value="NAD(P)-binding Rossmann-like Domain"/>
    <property type="match status" value="1"/>
</dbReference>